<feature type="region of interest" description="Disordered" evidence="1">
    <location>
        <begin position="1"/>
        <end position="32"/>
    </location>
</feature>
<reference evidence="3" key="1">
    <citation type="journal article" date="2017" name="Nat. Microbiol.">
        <title>Global analysis of biosynthetic gene clusters reveals vast potential of secondary metabolite production in Penicillium species.</title>
        <authorList>
            <person name="Nielsen J.C."/>
            <person name="Grijseels S."/>
            <person name="Prigent S."/>
            <person name="Ji B."/>
            <person name="Dainat J."/>
            <person name="Nielsen K.F."/>
            <person name="Frisvad J.C."/>
            <person name="Workman M."/>
            <person name="Nielsen J."/>
        </authorList>
    </citation>
    <scope>NUCLEOTIDE SEQUENCE [LARGE SCALE GENOMIC DNA]</scope>
    <source>
        <strain evidence="3">IBT 11843</strain>
    </source>
</reference>
<feature type="compositionally biased region" description="Polar residues" evidence="1">
    <location>
        <begin position="181"/>
        <end position="198"/>
    </location>
</feature>
<evidence type="ECO:0000313" key="3">
    <source>
        <dbReference type="Proteomes" id="UP000191522"/>
    </source>
</evidence>
<feature type="compositionally biased region" description="Polar residues" evidence="1">
    <location>
        <begin position="397"/>
        <end position="421"/>
    </location>
</feature>
<feature type="region of interest" description="Disordered" evidence="1">
    <location>
        <begin position="320"/>
        <end position="520"/>
    </location>
</feature>
<dbReference type="Proteomes" id="UP000191522">
    <property type="component" value="Unassembled WGS sequence"/>
</dbReference>
<evidence type="ECO:0000313" key="2">
    <source>
        <dbReference type="EMBL" id="OQD76505.1"/>
    </source>
</evidence>
<comment type="caution">
    <text evidence="2">The sequence shown here is derived from an EMBL/GenBank/DDBJ whole genome shotgun (WGS) entry which is preliminary data.</text>
</comment>
<keyword evidence="3" id="KW-1185">Reference proteome</keyword>
<feature type="region of interest" description="Disordered" evidence="1">
    <location>
        <begin position="72"/>
        <end position="236"/>
    </location>
</feature>
<feature type="region of interest" description="Disordered" evidence="1">
    <location>
        <begin position="549"/>
        <end position="648"/>
    </location>
</feature>
<feature type="compositionally biased region" description="Basic and acidic residues" evidence="1">
    <location>
        <begin position="110"/>
        <end position="121"/>
    </location>
</feature>
<feature type="region of interest" description="Disordered" evidence="1">
    <location>
        <begin position="670"/>
        <end position="695"/>
    </location>
</feature>
<evidence type="ECO:0000256" key="1">
    <source>
        <dbReference type="SAM" id="MobiDB-lite"/>
    </source>
</evidence>
<feature type="compositionally biased region" description="Basic residues" evidence="1">
    <location>
        <begin position="78"/>
        <end position="93"/>
    </location>
</feature>
<sequence>MPFPRPVSPITFESCSPPASDINPDDLLGSDDELDDTARAAKRQRIEKLAESYLRGQPLFILSASLRGPFEKGWKNPWSKKRKTAAGSKSRKVAKPDGHAREAGPVVQETDPRHPKYREDLSAACPPVDASLAETSTVVPSKDARPLSVVGSAQKRPRQHAAVDQENRASPRSAKKPKDASSMSTSAGDASFARNGTANWLKKDRKRMNFGRFEPPSSPTPKIASRQAESKLRMNVPRSVEGRALEFSALQTPKTSTAPGKHSAVHASSRPTQTSVPVTYQPSTVANRSPRKEQMSPKKVGYAATSFNVVSSTSQLPRFEYRCLDQDSSQQAKSKSHGKRPPEPPPPAEALYGQYEDIPLPDAPEPTKEPLADHSAEETGQSFHRSKDLRFADAEGSESTEAYPQVPTEHNTYENLPSAQQVPPPPGVSDRMPSLHSTAMPRTDTDHSRDTSPDTQLSTQAALLHAQKSFQDDLESPEQRHGKTPAQPRPQSPSGDDSVLLAQETPFYLPNAGDKSLLRSSRRLVRDRMQNMSTQCMIDAATPFTFSTEKKTQAYRPISPQKTSPREPEIAHKEAGSLEPSPSPENVYETAQSSPGNSNPPEDGRLPEQTPAHPSTTQGTALPFDLSGDTPTTAQDGQGGLQDGESFPLSQAIADLGSWLGQSFGFLKEIRPPSQSRRGRSSQNTHSALDLDMSR</sequence>
<feature type="compositionally biased region" description="Basic and acidic residues" evidence="1">
    <location>
        <begin position="564"/>
        <end position="576"/>
    </location>
</feature>
<feature type="compositionally biased region" description="Polar residues" evidence="1">
    <location>
        <begin position="249"/>
        <end position="258"/>
    </location>
</feature>
<evidence type="ECO:0008006" key="4">
    <source>
        <dbReference type="Google" id="ProtNLM"/>
    </source>
</evidence>
<name>A0A1V6PHG2_PENDC</name>
<gene>
    <name evidence="2" type="ORF">PENDEC_c004G00780</name>
</gene>
<proteinExistence type="predicted"/>
<dbReference type="OrthoDB" id="5419922at2759"/>
<dbReference type="OMA" id="WVNPWRK"/>
<feature type="compositionally biased region" description="Polar residues" evidence="1">
    <location>
        <begin position="269"/>
        <end position="287"/>
    </location>
</feature>
<feature type="compositionally biased region" description="Basic and acidic residues" evidence="1">
    <location>
        <begin position="443"/>
        <end position="452"/>
    </location>
</feature>
<dbReference type="AlphaFoldDB" id="A0A1V6PHG2"/>
<dbReference type="EMBL" id="MDYL01000004">
    <property type="protein sequence ID" value="OQD76505.1"/>
    <property type="molecule type" value="Genomic_DNA"/>
</dbReference>
<feature type="compositionally biased region" description="Basic and acidic residues" evidence="1">
    <location>
        <begin position="365"/>
        <end position="377"/>
    </location>
</feature>
<protein>
    <recommendedName>
        <fullName evidence="4">Protamine P1</fullName>
    </recommendedName>
</protein>
<feature type="compositionally biased region" description="Polar residues" evidence="1">
    <location>
        <begin position="589"/>
        <end position="600"/>
    </location>
</feature>
<accession>A0A1V6PHG2</accession>
<dbReference type="STRING" id="69771.A0A1V6PHG2"/>
<feature type="region of interest" description="Disordered" evidence="1">
    <location>
        <begin position="248"/>
        <end position="299"/>
    </location>
</feature>
<organism evidence="2 3">
    <name type="scientific">Penicillium decumbens</name>
    <dbReference type="NCBI Taxonomy" id="69771"/>
    <lineage>
        <taxon>Eukaryota</taxon>
        <taxon>Fungi</taxon>
        <taxon>Dikarya</taxon>
        <taxon>Ascomycota</taxon>
        <taxon>Pezizomycotina</taxon>
        <taxon>Eurotiomycetes</taxon>
        <taxon>Eurotiomycetidae</taxon>
        <taxon>Eurotiales</taxon>
        <taxon>Aspergillaceae</taxon>
        <taxon>Penicillium</taxon>
    </lineage>
</organism>